<dbReference type="NCBIfam" id="TIGR01540">
    <property type="entry name" value="portal_PBSX"/>
    <property type="match status" value="1"/>
</dbReference>
<keyword evidence="3" id="KW-1185">Reference proteome</keyword>
<dbReference type="Pfam" id="PF04860">
    <property type="entry name" value="Phage_portal"/>
    <property type="match status" value="1"/>
</dbReference>
<name>A0ABM6LGL4_9BACI</name>
<sequence length="513" mass="58957">MTQQSVKATVFKANAPSETTKQIYEDQFSEIYGDDIIEPPYNLKELKSIAEYSTILQQCIHAYKTNILGFGFDVEYNFDINGDDVQSEKKQAAENDWTRLEEFIRYLHFDESAEIVVGYAIEDREKTGNGFLEILRNGTGQPAGVEYLDVKNMRVCRYSEPIEVEFTYREHHEIKTMKREKRFRKYVQMVDGKQVFFKEYGDPRILNLKTGKFEDNTPEELRANEVIHFKIGSGTYGVPRWIGHIVNLYGARKAEELNYMYFKQGRHVPAAITVENGMLSETSYQQLQEYMNDLEGVGNAHKFLLLEVEGIPTEKGITGKEDVSSVKVDIKSLAEILQQDALFLEYDVKSRSKLRSAFRLPPLYTGEAHEYNKATADTARKITEEQVFQPERKIITGKLNNLFLSDLNIYHAQLTLKGPDFRDPMEIAKVLGPFINAGAVSPNDLRDLAGRVLGKTLEEWPEDEYSRPLEKAQNNSSDPLQALFQKSKDNRSADLIMLLKDMRDILEELKENE</sequence>
<dbReference type="InterPro" id="IPR006430">
    <property type="entry name" value="Phage_portal_PBSX"/>
</dbReference>
<dbReference type="InterPro" id="IPR006944">
    <property type="entry name" value="Phage/GTA_portal"/>
</dbReference>
<reference evidence="2 3" key="1">
    <citation type="submission" date="2017-06" db="EMBL/GenBank/DDBJ databases">
        <title>Genome sequence of Bacillus sonorensis strain SRCM101395.</title>
        <authorList>
            <person name="Cho S.H."/>
        </authorList>
    </citation>
    <scope>NUCLEOTIDE SEQUENCE [LARGE SCALE GENOMIC DNA]</scope>
    <source>
        <strain evidence="2 3">SRCM101395</strain>
    </source>
</reference>
<accession>A0ABM6LGL4</accession>
<gene>
    <name evidence="2" type="ORF">S101395_01917</name>
</gene>
<dbReference type="PIRSF" id="PIRSF019260">
    <property type="entry name" value="PBSX_XkdE_prd"/>
    <property type="match status" value="1"/>
</dbReference>
<proteinExistence type="inferred from homology"/>
<protein>
    <submittedName>
        <fullName evidence="2">Phage-like element PBSX protein XkdE</fullName>
    </submittedName>
</protein>
<dbReference type="RefSeq" id="WP_088272818.1">
    <property type="nucleotide sequence ID" value="NZ_BORD01000005.1"/>
</dbReference>
<comment type="similarity">
    <text evidence="1">Belongs to the phage portal family. PBSX subfamily.</text>
</comment>
<dbReference type="Proteomes" id="UP000196877">
    <property type="component" value="Chromosome"/>
</dbReference>
<dbReference type="EMBL" id="CP021920">
    <property type="protein sequence ID" value="ASB88425.1"/>
    <property type="molecule type" value="Genomic_DNA"/>
</dbReference>
<dbReference type="InterPro" id="IPR016753">
    <property type="entry name" value="PBSX_Firmicutes"/>
</dbReference>
<organism evidence="2 3">
    <name type="scientific">Bacillus sonorensis</name>
    <dbReference type="NCBI Taxonomy" id="119858"/>
    <lineage>
        <taxon>Bacteria</taxon>
        <taxon>Bacillati</taxon>
        <taxon>Bacillota</taxon>
        <taxon>Bacilli</taxon>
        <taxon>Bacillales</taxon>
        <taxon>Bacillaceae</taxon>
        <taxon>Bacillus</taxon>
    </lineage>
</organism>
<evidence type="ECO:0000256" key="1">
    <source>
        <dbReference type="ARBA" id="ARBA00006799"/>
    </source>
</evidence>
<evidence type="ECO:0000313" key="3">
    <source>
        <dbReference type="Proteomes" id="UP000196877"/>
    </source>
</evidence>
<evidence type="ECO:0000313" key="2">
    <source>
        <dbReference type="EMBL" id="ASB88425.1"/>
    </source>
</evidence>